<feature type="domain" description="Solute-binding protein family 3/N-terminal" evidence="1">
    <location>
        <begin position="26"/>
        <end position="244"/>
    </location>
</feature>
<sequence>MRFALLFTLFVALIPFVGHTTAIRFVAEDLPPYHYLDKQGKPTGALVEIAEHLLTETGLQGHIEIMPMARALHEMRERDNTLLLSWLKTPERAQNYRFLGVMCHVQAYLIGLKERDFSLKDLNSARAHRVSTIRGYYSERFLRAAGFSEEHELVLVSHYQTLWHMLFKGRTDLVLTNAQTINKELNALGLPAEQVERKMVVPNFPSELHLAASLSFDPQRADLLKHALAQLKATGKYQQILAKWQLN</sequence>
<dbReference type="PANTHER" id="PTHR38834">
    <property type="entry name" value="PERIPLASMIC SUBSTRATE BINDING PROTEIN FAMILY 3"/>
    <property type="match status" value="1"/>
</dbReference>
<protein>
    <submittedName>
        <fullName evidence="2">Amino acid ABC transporter substrate-binding protein</fullName>
    </submittedName>
</protein>
<proteinExistence type="predicted"/>
<reference evidence="2 3" key="1">
    <citation type="journal article" date="2015" name="BMC Genomics">
        <title>Genome mining reveals unlocked bioactive potential of marine Gram-negative bacteria.</title>
        <authorList>
            <person name="Machado H."/>
            <person name="Sonnenschein E.C."/>
            <person name="Melchiorsen J."/>
            <person name="Gram L."/>
        </authorList>
    </citation>
    <scope>NUCLEOTIDE SEQUENCE [LARGE SCALE GENOMIC DNA]</scope>
    <source>
        <strain evidence="2 3">S2471</strain>
    </source>
</reference>
<evidence type="ECO:0000313" key="3">
    <source>
        <dbReference type="Proteomes" id="UP000033452"/>
    </source>
</evidence>
<dbReference type="RefSeq" id="WP_046007277.1">
    <property type="nucleotide sequence ID" value="NZ_JXYA01000074.1"/>
</dbReference>
<comment type="caution">
    <text evidence="2">The sequence shown here is derived from an EMBL/GenBank/DDBJ whole genome shotgun (WGS) entry which is preliminary data.</text>
</comment>
<dbReference type="Gene3D" id="3.40.190.10">
    <property type="entry name" value="Periplasmic binding protein-like II"/>
    <property type="match status" value="2"/>
</dbReference>
<gene>
    <name evidence="2" type="ORF">TW77_22855</name>
</gene>
<dbReference type="AlphaFoldDB" id="A0A0F4QDU6"/>
<dbReference type="SUPFAM" id="SSF53850">
    <property type="entry name" value="Periplasmic binding protein-like II"/>
    <property type="match status" value="1"/>
</dbReference>
<dbReference type="OrthoDB" id="8587856at2"/>
<organism evidence="2 3">
    <name type="scientific">Pseudoalteromonas rubra</name>
    <dbReference type="NCBI Taxonomy" id="43658"/>
    <lineage>
        <taxon>Bacteria</taxon>
        <taxon>Pseudomonadati</taxon>
        <taxon>Pseudomonadota</taxon>
        <taxon>Gammaproteobacteria</taxon>
        <taxon>Alteromonadales</taxon>
        <taxon>Pseudoalteromonadaceae</taxon>
        <taxon>Pseudoalteromonas</taxon>
    </lineage>
</organism>
<keyword evidence="3" id="KW-1185">Reference proteome</keyword>
<dbReference type="InterPro" id="IPR001638">
    <property type="entry name" value="Solute-binding_3/MltF_N"/>
</dbReference>
<dbReference type="Proteomes" id="UP000033452">
    <property type="component" value="Unassembled WGS sequence"/>
</dbReference>
<dbReference type="EMBL" id="JXYA01000074">
    <property type="protein sequence ID" value="KJZ05409.1"/>
    <property type="molecule type" value="Genomic_DNA"/>
</dbReference>
<dbReference type="PATRIC" id="fig|43658.5.peg.4827"/>
<dbReference type="Pfam" id="PF00497">
    <property type="entry name" value="SBP_bac_3"/>
    <property type="match status" value="1"/>
</dbReference>
<evidence type="ECO:0000313" key="2">
    <source>
        <dbReference type="EMBL" id="KJZ05409.1"/>
    </source>
</evidence>
<accession>A0A0F4QDU6</accession>
<dbReference type="PANTHER" id="PTHR38834:SF3">
    <property type="entry name" value="SOLUTE-BINDING PROTEIN FAMILY 3_N-TERMINAL DOMAIN-CONTAINING PROTEIN"/>
    <property type="match status" value="1"/>
</dbReference>
<evidence type="ECO:0000259" key="1">
    <source>
        <dbReference type="Pfam" id="PF00497"/>
    </source>
</evidence>
<name>A0A0F4QDU6_9GAMM</name>